<dbReference type="PROSITE" id="PS50042">
    <property type="entry name" value="CNMP_BINDING_3"/>
    <property type="match status" value="1"/>
</dbReference>
<dbReference type="GO" id="GO:0003700">
    <property type="term" value="F:DNA-binding transcription factor activity"/>
    <property type="evidence" value="ECO:0007669"/>
    <property type="project" value="TreeGrafter"/>
</dbReference>
<comment type="caution">
    <text evidence="2">The sequence shown here is derived from an EMBL/GenBank/DDBJ whole genome shotgun (WGS) entry which is preliminary data.</text>
</comment>
<proteinExistence type="predicted"/>
<feature type="domain" description="Cyclic nucleotide-binding" evidence="1">
    <location>
        <begin position="17"/>
        <end position="119"/>
    </location>
</feature>
<dbReference type="InterPro" id="IPR014710">
    <property type="entry name" value="RmlC-like_jellyroll"/>
</dbReference>
<gene>
    <name evidence="2" type="ORF">A2V58_08755</name>
</gene>
<dbReference type="CDD" id="cd00038">
    <property type="entry name" value="CAP_ED"/>
    <property type="match status" value="1"/>
</dbReference>
<evidence type="ECO:0000259" key="1">
    <source>
        <dbReference type="PROSITE" id="PS50042"/>
    </source>
</evidence>
<dbReference type="PANTHER" id="PTHR24567:SF26">
    <property type="entry name" value="REGULATORY PROTEIN YEIL"/>
    <property type="match status" value="1"/>
</dbReference>
<name>A0A1F6UFW0_9PROT</name>
<organism evidence="2 3">
    <name type="scientific">Candidatus Muproteobacteria bacterium RBG_19FT_COMBO_61_10</name>
    <dbReference type="NCBI Taxonomy" id="1817761"/>
    <lineage>
        <taxon>Bacteria</taxon>
        <taxon>Pseudomonadati</taxon>
        <taxon>Pseudomonadota</taxon>
        <taxon>Candidatus Muproteobacteria</taxon>
    </lineage>
</organism>
<accession>A0A1F6UFW0</accession>
<evidence type="ECO:0000313" key="3">
    <source>
        <dbReference type="Proteomes" id="UP000177950"/>
    </source>
</evidence>
<evidence type="ECO:0000313" key="2">
    <source>
        <dbReference type="EMBL" id="OGI56280.1"/>
    </source>
</evidence>
<dbReference type="SUPFAM" id="SSF51206">
    <property type="entry name" value="cAMP-binding domain-like"/>
    <property type="match status" value="1"/>
</dbReference>
<dbReference type="EMBL" id="MFSV01000193">
    <property type="protein sequence ID" value="OGI56280.1"/>
    <property type="molecule type" value="Genomic_DNA"/>
</dbReference>
<reference evidence="2 3" key="1">
    <citation type="journal article" date="2016" name="Nat. Commun.">
        <title>Thousands of microbial genomes shed light on interconnected biogeochemical processes in an aquifer system.</title>
        <authorList>
            <person name="Anantharaman K."/>
            <person name="Brown C.T."/>
            <person name="Hug L.A."/>
            <person name="Sharon I."/>
            <person name="Castelle C.J."/>
            <person name="Probst A.J."/>
            <person name="Thomas B.C."/>
            <person name="Singh A."/>
            <person name="Wilkins M.J."/>
            <person name="Karaoz U."/>
            <person name="Brodie E.L."/>
            <person name="Williams K.H."/>
            <person name="Hubbard S.S."/>
            <person name="Banfield J.F."/>
        </authorList>
    </citation>
    <scope>NUCLEOTIDE SEQUENCE [LARGE SCALE GENOMIC DNA]</scope>
</reference>
<dbReference type="InterPro" id="IPR050397">
    <property type="entry name" value="Env_Response_Regulators"/>
</dbReference>
<dbReference type="Proteomes" id="UP000177950">
    <property type="component" value="Unassembled WGS sequence"/>
</dbReference>
<dbReference type="InterPro" id="IPR000595">
    <property type="entry name" value="cNMP-bd_dom"/>
</dbReference>
<dbReference type="PANTHER" id="PTHR24567">
    <property type="entry name" value="CRP FAMILY TRANSCRIPTIONAL REGULATORY PROTEIN"/>
    <property type="match status" value="1"/>
</dbReference>
<dbReference type="Gene3D" id="2.60.120.10">
    <property type="entry name" value="Jelly Rolls"/>
    <property type="match status" value="1"/>
</dbReference>
<sequence>MTQSKIELTQFLNQQYLCQSLTVREIETLLEFTELAEYKKTDVIADVGEVGEALYFVIKGEAALYYEDHGADHEVGRVNEGQLMGEMSFFDRRPRSARIRATADNTQVLVLSRAKYKRLRVEHPYIAVNLLEHAIISLDHLFRSLSSDVAKFSHYIYGSGKK</sequence>
<protein>
    <submittedName>
        <fullName evidence="2">Cyclic nucleotide-binding protein</fullName>
    </submittedName>
</protein>
<dbReference type="SMART" id="SM00100">
    <property type="entry name" value="cNMP"/>
    <property type="match status" value="1"/>
</dbReference>
<dbReference type="GO" id="GO:0005829">
    <property type="term" value="C:cytosol"/>
    <property type="evidence" value="ECO:0007669"/>
    <property type="project" value="TreeGrafter"/>
</dbReference>
<dbReference type="Pfam" id="PF00027">
    <property type="entry name" value="cNMP_binding"/>
    <property type="match status" value="1"/>
</dbReference>
<dbReference type="AlphaFoldDB" id="A0A1F6UFW0"/>
<dbReference type="InterPro" id="IPR018490">
    <property type="entry name" value="cNMP-bd_dom_sf"/>
</dbReference>